<dbReference type="EMBL" id="LLXJ01000717">
    <property type="protein sequence ID" value="PKC06770.1"/>
    <property type="molecule type" value="Genomic_DNA"/>
</dbReference>
<evidence type="ECO:0000259" key="4">
    <source>
        <dbReference type="Pfam" id="PF20147"/>
    </source>
</evidence>
<dbReference type="Proteomes" id="UP000232722">
    <property type="component" value="Unassembled WGS sequence"/>
</dbReference>
<reference evidence="5 6" key="2">
    <citation type="submission" date="2017-09" db="EMBL/GenBank/DDBJ databases">
        <title>Extensive intraspecific genome diversity in a model arbuscular mycorrhizal fungus.</title>
        <authorList>
            <person name="Chen E.C."/>
            <person name="Morin E."/>
            <person name="Beaudet D."/>
            <person name="Noel J."/>
            <person name="Ndikumana S."/>
            <person name="Charron P."/>
            <person name="St-Onge C."/>
            <person name="Giorgi J."/>
            <person name="Grigoriev I.V."/>
            <person name="Roux C."/>
            <person name="Martin F.M."/>
            <person name="Corradi N."/>
        </authorList>
    </citation>
    <scope>NUCLEOTIDE SEQUENCE [LARGE SCALE GENOMIC DNA]</scope>
    <source>
        <strain evidence="5 6">A5</strain>
    </source>
</reference>
<dbReference type="GO" id="GO:0005576">
    <property type="term" value="C:extracellular region"/>
    <property type="evidence" value="ECO:0007669"/>
    <property type="project" value="UniProtKB-SubCell"/>
</dbReference>
<name>A0A2N0PIV3_9GLOM</name>
<dbReference type="GO" id="GO:0043657">
    <property type="term" value="C:host cell"/>
    <property type="evidence" value="ECO:0007669"/>
    <property type="project" value="UniProtKB-SubCell"/>
</dbReference>
<accession>A0A2N0PIV3</accession>
<dbReference type="InterPro" id="IPR045379">
    <property type="entry name" value="Crinkler_N"/>
</dbReference>
<sequence length="175" mass="20074">MSNIGPLVNLWCIVRENRSIFKITIRLGNDLYDLKKAIKEGKPNYFVNADADELVLWRVNVAPDILGNKETAIELYLNEKLENPTNTVGNTFRNVVGNNIRVVVDVPVIDQPGAELGKKRKAIEELVKTSRRKWTVNGALRETDWYSKYFMDPMDDEQNISLLDYADTKNNKLFV</sequence>
<evidence type="ECO:0000256" key="3">
    <source>
        <dbReference type="ARBA" id="ARBA00022525"/>
    </source>
</evidence>
<reference evidence="5 6" key="1">
    <citation type="submission" date="2016-04" db="EMBL/GenBank/DDBJ databases">
        <title>Genome analyses suggest a sexual origin of heterokaryosis in a supposedly ancient asexual fungus.</title>
        <authorList>
            <person name="Ropars J."/>
            <person name="Sedzielewska K."/>
            <person name="Noel J."/>
            <person name="Charron P."/>
            <person name="Farinelli L."/>
            <person name="Marton T."/>
            <person name="Kruger M."/>
            <person name="Pelin A."/>
            <person name="Brachmann A."/>
            <person name="Corradi N."/>
        </authorList>
    </citation>
    <scope>NUCLEOTIDE SEQUENCE [LARGE SCALE GENOMIC DNA]</scope>
    <source>
        <strain evidence="5 6">A5</strain>
    </source>
</reference>
<evidence type="ECO:0000313" key="6">
    <source>
        <dbReference type="Proteomes" id="UP000232722"/>
    </source>
</evidence>
<feature type="domain" description="Crinkler effector protein N-terminal" evidence="4">
    <location>
        <begin position="8"/>
        <end position="104"/>
    </location>
</feature>
<comment type="caution">
    <text evidence="5">The sequence shown here is derived from an EMBL/GenBank/DDBJ whole genome shotgun (WGS) entry which is preliminary data.</text>
</comment>
<dbReference type="VEuPathDB" id="FungiDB:RhiirA1_440353"/>
<organism evidence="5 6">
    <name type="scientific">Rhizophagus irregularis</name>
    <dbReference type="NCBI Taxonomy" id="588596"/>
    <lineage>
        <taxon>Eukaryota</taxon>
        <taxon>Fungi</taxon>
        <taxon>Fungi incertae sedis</taxon>
        <taxon>Mucoromycota</taxon>
        <taxon>Glomeromycotina</taxon>
        <taxon>Glomeromycetes</taxon>
        <taxon>Glomerales</taxon>
        <taxon>Glomeraceae</taxon>
        <taxon>Rhizophagus</taxon>
    </lineage>
</organism>
<gene>
    <name evidence="5" type="ORF">RhiirA5_501122</name>
</gene>
<dbReference type="VEuPathDB" id="FungiDB:RhiirFUN_006522"/>
<comment type="subcellular location">
    <subcellularLocation>
        <location evidence="1">Host cell</location>
    </subcellularLocation>
    <subcellularLocation>
        <location evidence="2">Secreted</location>
    </subcellularLocation>
</comment>
<evidence type="ECO:0000256" key="2">
    <source>
        <dbReference type="ARBA" id="ARBA00004613"/>
    </source>
</evidence>
<evidence type="ECO:0000256" key="1">
    <source>
        <dbReference type="ARBA" id="ARBA00004340"/>
    </source>
</evidence>
<proteinExistence type="predicted"/>
<dbReference type="AlphaFoldDB" id="A0A2N0PIV3"/>
<evidence type="ECO:0000313" key="5">
    <source>
        <dbReference type="EMBL" id="PKC06770.1"/>
    </source>
</evidence>
<dbReference type="VEuPathDB" id="FungiDB:FUN_009305"/>
<keyword evidence="3" id="KW-0964">Secreted</keyword>
<dbReference type="Pfam" id="PF20147">
    <property type="entry name" value="Crinkler"/>
    <property type="match status" value="1"/>
</dbReference>
<protein>
    <recommendedName>
        <fullName evidence="4">Crinkler effector protein N-terminal domain-containing protein</fullName>
    </recommendedName>
</protein>